<dbReference type="InterPro" id="IPR050105">
    <property type="entry name" value="MoCo_biosynth_MoaA/MoaC"/>
</dbReference>
<proteinExistence type="inferred from homology"/>
<dbReference type="GO" id="GO:0006777">
    <property type="term" value="P:Mo-molybdopterin cofactor biosynthetic process"/>
    <property type="evidence" value="ECO:0007669"/>
    <property type="project" value="UniProtKB-UniRule"/>
</dbReference>
<dbReference type="AlphaFoldDB" id="A0A151AKV5"/>
<dbReference type="InterPro" id="IPR040064">
    <property type="entry name" value="MoaA-like"/>
</dbReference>
<feature type="binding site" evidence="12">
    <location>
        <position position="267"/>
    </location>
    <ligand>
        <name>[4Fe-4S] cluster</name>
        <dbReference type="ChEBI" id="CHEBI:49883"/>
        <label>2</label>
        <note>4Fe-4S-substrate</note>
    </ligand>
</feature>
<feature type="binding site" evidence="12">
    <location>
        <position position="26"/>
    </location>
    <ligand>
        <name>S-adenosyl-L-methionine</name>
        <dbReference type="ChEBI" id="CHEBI:59789"/>
    </ligand>
</feature>
<evidence type="ECO:0000256" key="3">
    <source>
        <dbReference type="ARBA" id="ARBA00022691"/>
    </source>
</evidence>
<dbReference type="InterPro" id="IPR007197">
    <property type="entry name" value="rSAM"/>
</dbReference>
<evidence type="ECO:0000256" key="5">
    <source>
        <dbReference type="ARBA" id="ARBA00022741"/>
    </source>
</evidence>
<evidence type="ECO:0000256" key="11">
    <source>
        <dbReference type="ARBA" id="ARBA00048697"/>
    </source>
</evidence>
<dbReference type="PROSITE" id="PS01305">
    <property type="entry name" value="MOAA_NIFB_PQQE"/>
    <property type="match status" value="1"/>
</dbReference>
<keyword evidence="9 12" id="KW-0501">Molybdenum cofactor biosynthesis</keyword>
<feature type="binding site" evidence="12">
    <location>
        <position position="13"/>
    </location>
    <ligand>
        <name>GTP</name>
        <dbReference type="ChEBI" id="CHEBI:37565"/>
    </ligand>
</feature>
<feature type="domain" description="Radical SAM core" evidence="13">
    <location>
        <begin position="4"/>
        <end position="219"/>
    </location>
</feature>
<dbReference type="PANTHER" id="PTHR22960:SF0">
    <property type="entry name" value="MOLYBDENUM COFACTOR BIOSYNTHESIS PROTEIN 1"/>
    <property type="match status" value="1"/>
</dbReference>
<evidence type="ECO:0000256" key="6">
    <source>
        <dbReference type="ARBA" id="ARBA00023004"/>
    </source>
</evidence>
<evidence type="ECO:0000256" key="7">
    <source>
        <dbReference type="ARBA" id="ARBA00023014"/>
    </source>
</evidence>
<dbReference type="CDD" id="cd21117">
    <property type="entry name" value="Twitch_MoaA"/>
    <property type="match status" value="1"/>
</dbReference>
<keyword evidence="3 12" id="KW-0949">S-adenosyl-L-methionine</keyword>
<dbReference type="SFLD" id="SFLDG01383">
    <property type="entry name" value="cyclic_pyranopterin_phosphate"/>
    <property type="match status" value="1"/>
</dbReference>
<feature type="binding site" evidence="12">
    <location>
        <position position="94"/>
    </location>
    <ligand>
        <name>GTP</name>
        <dbReference type="ChEBI" id="CHEBI:37565"/>
    </ligand>
</feature>
<dbReference type="CDD" id="cd01335">
    <property type="entry name" value="Radical_SAM"/>
    <property type="match status" value="1"/>
</dbReference>
<feature type="binding site" evidence="12">
    <location>
        <position position="63"/>
    </location>
    <ligand>
        <name>GTP</name>
        <dbReference type="ChEBI" id="CHEBI:37565"/>
    </ligand>
</feature>
<dbReference type="GO" id="GO:0051539">
    <property type="term" value="F:4 iron, 4 sulfur cluster binding"/>
    <property type="evidence" value="ECO:0007669"/>
    <property type="project" value="UniProtKB-UniRule"/>
</dbReference>
<evidence type="ECO:0000256" key="8">
    <source>
        <dbReference type="ARBA" id="ARBA00023134"/>
    </source>
</evidence>
<dbReference type="GO" id="GO:0046872">
    <property type="term" value="F:metal ion binding"/>
    <property type="evidence" value="ECO:0007669"/>
    <property type="project" value="UniProtKB-KW"/>
</dbReference>
<gene>
    <name evidence="12 14" type="primary">moaA</name>
    <name evidence="14" type="ORF">CLCOL_20020</name>
</gene>
<dbReference type="SFLD" id="SFLDS00029">
    <property type="entry name" value="Radical_SAM"/>
    <property type="match status" value="1"/>
</dbReference>
<feature type="binding site" evidence="12">
    <location>
        <position position="253"/>
    </location>
    <ligand>
        <name>[4Fe-4S] cluster</name>
        <dbReference type="ChEBI" id="CHEBI:49883"/>
        <label>2</label>
        <note>4Fe-4S-substrate</note>
    </ligand>
</feature>
<dbReference type="Pfam" id="PF04055">
    <property type="entry name" value="Radical_SAM"/>
    <property type="match status" value="1"/>
</dbReference>
<dbReference type="PATRIC" id="fig|1121305.3.peg.2007"/>
<dbReference type="Gene3D" id="3.20.20.70">
    <property type="entry name" value="Aldolase class I"/>
    <property type="match status" value="1"/>
</dbReference>
<dbReference type="InterPro" id="IPR010505">
    <property type="entry name" value="MoaA_twitch"/>
</dbReference>
<dbReference type="SMART" id="SM00729">
    <property type="entry name" value="Elp3"/>
    <property type="match status" value="1"/>
</dbReference>
<reference evidence="14 15" key="1">
    <citation type="submission" date="2016-02" db="EMBL/GenBank/DDBJ databases">
        <title>Genome sequence of Clostridium colicanis DSM 13634.</title>
        <authorList>
            <person name="Poehlein A."/>
            <person name="Daniel R."/>
        </authorList>
    </citation>
    <scope>NUCLEOTIDE SEQUENCE [LARGE SCALE GENOMIC DNA]</scope>
    <source>
        <strain evidence="14 15">DSM 13634</strain>
    </source>
</reference>
<dbReference type="EMBL" id="LTBB01000011">
    <property type="protein sequence ID" value="KYH28276.1"/>
    <property type="molecule type" value="Genomic_DNA"/>
</dbReference>
<dbReference type="GO" id="GO:0005525">
    <property type="term" value="F:GTP binding"/>
    <property type="evidence" value="ECO:0007669"/>
    <property type="project" value="UniProtKB-UniRule"/>
</dbReference>
<dbReference type="PANTHER" id="PTHR22960">
    <property type="entry name" value="MOLYBDOPTERIN COFACTOR SYNTHESIS PROTEIN A"/>
    <property type="match status" value="1"/>
</dbReference>
<evidence type="ECO:0000256" key="1">
    <source>
        <dbReference type="ARBA" id="ARBA00012167"/>
    </source>
</evidence>
<feature type="binding site" evidence="12">
    <location>
        <position position="27"/>
    </location>
    <ligand>
        <name>[4Fe-4S] cluster</name>
        <dbReference type="ChEBI" id="CHEBI:49883"/>
        <label>1</label>
        <note>4Fe-4S-S-AdoMet</note>
    </ligand>
</feature>
<evidence type="ECO:0000256" key="2">
    <source>
        <dbReference type="ARBA" id="ARBA00022485"/>
    </source>
</evidence>
<dbReference type="SFLD" id="SFLDG01067">
    <property type="entry name" value="SPASM/twitch_domain_containing"/>
    <property type="match status" value="1"/>
</dbReference>
<dbReference type="InterPro" id="IPR000385">
    <property type="entry name" value="MoaA_NifB_PqqE_Fe-S-bd_CS"/>
</dbReference>
<keyword evidence="8 12" id="KW-0342">GTP-binding</keyword>
<dbReference type="SFLD" id="SFLDG01386">
    <property type="entry name" value="main_SPASM_domain-containing"/>
    <property type="match status" value="1"/>
</dbReference>
<feature type="binding site" evidence="12">
    <location>
        <position position="24"/>
    </location>
    <ligand>
        <name>[4Fe-4S] cluster</name>
        <dbReference type="ChEBI" id="CHEBI:49883"/>
        <label>1</label>
        <note>4Fe-4S-S-AdoMet</note>
    </ligand>
</feature>
<feature type="binding site" evidence="12">
    <location>
        <position position="250"/>
    </location>
    <ligand>
        <name>[4Fe-4S] cluster</name>
        <dbReference type="ChEBI" id="CHEBI:49883"/>
        <label>2</label>
        <note>4Fe-4S-substrate</note>
    </ligand>
</feature>
<feature type="binding site" evidence="12">
    <location>
        <position position="20"/>
    </location>
    <ligand>
        <name>[4Fe-4S] cluster</name>
        <dbReference type="ChEBI" id="CHEBI:49883"/>
        <label>1</label>
        <note>4Fe-4S-S-AdoMet</note>
    </ligand>
</feature>
<keyword evidence="7 12" id="KW-0411">Iron-sulfur</keyword>
<keyword evidence="6 12" id="KW-0408">Iron</keyword>
<evidence type="ECO:0000259" key="13">
    <source>
        <dbReference type="PROSITE" id="PS51918"/>
    </source>
</evidence>
<dbReference type="InterPro" id="IPR058240">
    <property type="entry name" value="rSAM_sf"/>
</dbReference>
<dbReference type="InterPro" id="IPR013785">
    <property type="entry name" value="Aldolase_TIM"/>
</dbReference>
<evidence type="ECO:0000256" key="9">
    <source>
        <dbReference type="ARBA" id="ARBA00023150"/>
    </source>
</evidence>
<name>A0A151AKV5_9CLOT</name>
<dbReference type="GO" id="GO:0061798">
    <property type="term" value="F:GTP 3',8'-cyclase activity"/>
    <property type="evidence" value="ECO:0007669"/>
    <property type="project" value="UniProtKB-UniRule"/>
</dbReference>
<dbReference type="InterPro" id="IPR006638">
    <property type="entry name" value="Elp3/MiaA/NifB-like_rSAM"/>
</dbReference>
<dbReference type="PROSITE" id="PS51918">
    <property type="entry name" value="RADICAL_SAM"/>
    <property type="match status" value="1"/>
</dbReference>
<comment type="subunit">
    <text evidence="12">Monomer and homodimer.</text>
</comment>
<accession>A0A151AKV5</accession>
<comment type="caution">
    <text evidence="14">The sequence shown here is derived from an EMBL/GenBank/DDBJ whole genome shotgun (WGS) entry which is preliminary data.</text>
</comment>
<comment type="cofactor">
    <cofactor evidence="12">
        <name>[4Fe-4S] cluster</name>
        <dbReference type="ChEBI" id="CHEBI:49883"/>
    </cofactor>
    <text evidence="12">Binds 2 [4Fe-4S] clusters. Binds 1 [4Fe-4S] cluster coordinated with 3 cysteines and an exchangeable S-adenosyl-L-methionine and 1 [4Fe-4S] cluster coordinated with 3 cysteines and the GTP-derived substrate.</text>
</comment>
<evidence type="ECO:0000256" key="10">
    <source>
        <dbReference type="ARBA" id="ARBA00023239"/>
    </source>
</evidence>
<evidence type="ECO:0000256" key="12">
    <source>
        <dbReference type="HAMAP-Rule" id="MF_01225"/>
    </source>
</evidence>
<dbReference type="NCBIfam" id="TIGR02666">
    <property type="entry name" value="moaA"/>
    <property type="match status" value="1"/>
</dbReference>
<feature type="binding site" evidence="12">
    <location>
        <position position="118"/>
    </location>
    <ligand>
        <name>S-adenosyl-L-methionine</name>
        <dbReference type="ChEBI" id="CHEBI:59789"/>
    </ligand>
</feature>
<keyword evidence="5 12" id="KW-0547">Nucleotide-binding</keyword>
<dbReference type="RefSeq" id="WP_061858823.1">
    <property type="nucleotide sequence ID" value="NZ_LTBB01000011.1"/>
</dbReference>
<organism evidence="14 15">
    <name type="scientific">Clostridium colicanis DSM 13634</name>
    <dbReference type="NCBI Taxonomy" id="1121305"/>
    <lineage>
        <taxon>Bacteria</taxon>
        <taxon>Bacillati</taxon>
        <taxon>Bacillota</taxon>
        <taxon>Clostridia</taxon>
        <taxon>Eubacteriales</taxon>
        <taxon>Clostridiaceae</taxon>
        <taxon>Clostridium</taxon>
    </lineage>
</organism>
<evidence type="ECO:0000313" key="14">
    <source>
        <dbReference type="EMBL" id="KYH28276.1"/>
    </source>
</evidence>
<feature type="binding site" evidence="12">
    <location>
        <position position="189"/>
    </location>
    <ligand>
        <name>S-adenosyl-L-methionine</name>
        <dbReference type="ChEBI" id="CHEBI:59789"/>
    </ligand>
</feature>
<feature type="binding site" evidence="12">
    <location>
        <position position="67"/>
    </location>
    <ligand>
        <name>S-adenosyl-L-methionine</name>
        <dbReference type="ChEBI" id="CHEBI:59789"/>
    </ligand>
</feature>
<dbReference type="EC" id="4.1.99.22" evidence="1 12"/>
<evidence type="ECO:0000313" key="15">
    <source>
        <dbReference type="Proteomes" id="UP000075374"/>
    </source>
</evidence>
<dbReference type="Proteomes" id="UP000075374">
    <property type="component" value="Unassembled WGS sequence"/>
</dbReference>
<keyword evidence="15" id="KW-1185">Reference proteome</keyword>
<dbReference type="HAMAP" id="MF_01225_B">
    <property type="entry name" value="MoaA_B"/>
    <property type="match status" value="1"/>
</dbReference>
<keyword evidence="2 12" id="KW-0004">4Fe-4S</keyword>
<feature type="binding site" evidence="12">
    <location>
        <begin position="255"/>
        <end position="257"/>
    </location>
    <ligand>
        <name>GTP</name>
        <dbReference type="ChEBI" id="CHEBI:37565"/>
    </ligand>
</feature>
<sequence length="320" mass="35936">MLDGEGREINYLRISVTDLCNLRCKYCIPEEGVVKKCHSSILTLEEIEKIVVESTKVGINKVRLTGGEPLVRRGIVELVDKISNIEGINEIALTTNGILLKKYAADLKKAGLKRVNISLDTLNKYKYEYITRGGNLQDVLRGIEAAKKAGLFPLKLNIVLIKGFNDDEIENFVNLTLKNEIDIRFIELMPIGDNSWWAQKHFISNNIVLNRNPSLIPIDNKDKSSPAKHYKLPNAKGRVGLINPISSHFCSNCNRLRLTADGKVKPCLHSNEEIDIKTVLRQGGDVLPIIRKALEIKPKEHHINKGDYTPVNREMVQIGG</sequence>
<protein>
    <recommendedName>
        <fullName evidence="1 12">GTP 3',8-cyclase</fullName>
        <ecNumber evidence="1 12">4.1.99.22</ecNumber>
    </recommendedName>
    <alternativeName>
        <fullName evidence="12">Molybdenum cofactor biosynthesis protein A</fullName>
    </alternativeName>
</protein>
<evidence type="ECO:0000256" key="4">
    <source>
        <dbReference type="ARBA" id="ARBA00022723"/>
    </source>
</evidence>
<dbReference type="GO" id="GO:0061799">
    <property type="term" value="F:cyclic pyranopterin monophosphate synthase activity"/>
    <property type="evidence" value="ECO:0007669"/>
    <property type="project" value="TreeGrafter"/>
</dbReference>
<dbReference type="GO" id="GO:1904047">
    <property type="term" value="F:S-adenosyl-L-methionine binding"/>
    <property type="evidence" value="ECO:0007669"/>
    <property type="project" value="UniProtKB-UniRule"/>
</dbReference>
<feature type="binding site" evidence="12">
    <location>
        <position position="155"/>
    </location>
    <ligand>
        <name>GTP</name>
        <dbReference type="ChEBI" id="CHEBI:37565"/>
    </ligand>
</feature>
<comment type="function">
    <text evidence="12">Catalyzes the cyclization of GTP to (8S)-3',8-cyclo-7,8-dihydroguanosine 5'-triphosphate.</text>
</comment>
<comment type="similarity">
    <text evidence="12">Belongs to the radical SAM superfamily. MoaA family.</text>
</comment>
<dbReference type="STRING" id="1121305.CLCOL_20020"/>
<comment type="pathway">
    <text evidence="12">Cofactor biosynthesis; molybdopterin biosynthesis.</text>
</comment>
<dbReference type="SUPFAM" id="SSF102114">
    <property type="entry name" value="Radical SAM enzymes"/>
    <property type="match status" value="1"/>
</dbReference>
<keyword evidence="4 12" id="KW-0479">Metal-binding</keyword>
<comment type="catalytic activity">
    <reaction evidence="11 12">
        <text>GTP + AH2 + S-adenosyl-L-methionine = (8S)-3',8-cyclo-7,8-dihydroguanosine 5'-triphosphate + 5'-deoxyadenosine + L-methionine + A + H(+)</text>
        <dbReference type="Rhea" id="RHEA:49576"/>
        <dbReference type="ChEBI" id="CHEBI:13193"/>
        <dbReference type="ChEBI" id="CHEBI:15378"/>
        <dbReference type="ChEBI" id="CHEBI:17319"/>
        <dbReference type="ChEBI" id="CHEBI:17499"/>
        <dbReference type="ChEBI" id="CHEBI:37565"/>
        <dbReference type="ChEBI" id="CHEBI:57844"/>
        <dbReference type="ChEBI" id="CHEBI:59789"/>
        <dbReference type="ChEBI" id="CHEBI:131766"/>
        <dbReference type="EC" id="4.1.99.22"/>
    </reaction>
</comment>
<dbReference type="UniPathway" id="UPA00344"/>
<keyword evidence="10 12" id="KW-0456">Lyase</keyword>
<dbReference type="Pfam" id="PF06463">
    <property type="entry name" value="Mob_synth_C"/>
    <property type="match status" value="1"/>
</dbReference>
<dbReference type="InterPro" id="IPR013483">
    <property type="entry name" value="MoaA"/>
</dbReference>
<dbReference type="NCBIfam" id="NF001199">
    <property type="entry name" value="PRK00164.2-1"/>
    <property type="match status" value="1"/>
</dbReference>